<dbReference type="InterPro" id="IPR050250">
    <property type="entry name" value="Macrolide_Exporter_MacB"/>
</dbReference>
<name>A0ABT7SXQ8_9ALTE</name>
<comment type="caution">
    <text evidence="9">The sequence shown here is derived from an EMBL/GenBank/DDBJ whole genome shotgun (WGS) entry which is preliminary data.</text>
</comment>
<keyword evidence="5 6" id="KW-0472">Membrane</keyword>
<proteinExistence type="predicted"/>
<evidence type="ECO:0000256" key="6">
    <source>
        <dbReference type="SAM" id="Phobius"/>
    </source>
</evidence>
<evidence type="ECO:0000256" key="3">
    <source>
        <dbReference type="ARBA" id="ARBA00022692"/>
    </source>
</evidence>
<evidence type="ECO:0000256" key="2">
    <source>
        <dbReference type="ARBA" id="ARBA00022475"/>
    </source>
</evidence>
<evidence type="ECO:0000313" key="9">
    <source>
        <dbReference type="EMBL" id="MDM7860979.1"/>
    </source>
</evidence>
<feature type="transmembrane region" description="Helical" evidence="6">
    <location>
        <begin position="400"/>
        <end position="420"/>
    </location>
</feature>
<keyword evidence="3 6" id="KW-0812">Transmembrane</keyword>
<evidence type="ECO:0000256" key="1">
    <source>
        <dbReference type="ARBA" id="ARBA00004651"/>
    </source>
</evidence>
<feature type="transmembrane region" description="Helical" evidence="6">
    <location>
        <begin position="355"/>
        <end position="380"/>
    </location>
</feature>
<dbReference type="Proteomes" id="UP001234343">
    <property type="component" value="Unassembled WGS sequence"/>
</dbReference>
<dbReference type="EMBL" id="JAUCBP010000007">
    <property type="protein sequence ID" value="MDM7860979.1"/>
    <property type="molecule type" value="Genomic_DNA"/>
</dbReference>
<comment type="subcellular location">
    <subcellularLocation>
        <location evidence="1">Cell membrane</location>
        <topology evidence="1">Multi-pass membrane protein</topology>
    </subcellularLocation>
</comment>
<evidence type="ECO:0000259" key="8">
    <source>
        <dbReference type="Pfam" id="PF12704"/>
    </source>
</evidence>
<accession>A0ABT7SXQ8</accession>
<evidence type="ECO:0000313" key="10">
    <source>
        <dbReference type="Proteomes" id="UP001234343"/>
    </source>
</evidence>
<dbReference type="InterPro" id="IPR025857">
    <property type="entry name" value="MacB_PCD"/>
</dbReference>
<dbReference type="PANTHER" id="PTHR30572">
    <property type="entry name" value="MEMBRANE COMPONENT OF TRANSPORTER-RELATED"/>
    <property type="match status" value="1"/>
</dbReference>
<reference evidence="9 10" key="1">
    <citation type="submission" date="2023-06" db="EMBL/GenBank/DDBJ databases">
        <title>Alteromonas sp. ASW11-36 isolated from intertidal sand.</title>
        <authorList>
            <person name="Li Y."/>
        </authorList>
    </citation>
    <scope>NUCLEOTIDE SEQUENCE [LARGE SCALE GENOMIC DNA]</scope>
    <source>
        <strain evidence="9 10">ASW11-36</strain>
    </source>
</reference>
<keyword evidence="2" id="KW-1003">Cell membrane</keyword>
<feature type="domain" description="ABC3 transporter permease C-terminal" evidence="7">
    <location>
        <begin position="314"/>
        <end position="426"/>
    </location>
</feature>
<evidence type="ECO:0000259" key="7">
    <source>
        <dbReference type="Pfam" id="PF02687"/>
    </source>
</evidence>
<dbReference type="Pfam" id="PF02687">
    <property type="entry name" value="FtsX"/>
    <property type="match status" value="1"/>
</dbReference>
<dbReference type="PANTHER" id="PTHR30572:SF18">
    <property type="entry name" value="ABC-TYPE MACROLIDE FAMILY EXPORT SYSTEM PERMEASE COMPONENT 2"/>
    <property type="match status" value="1"/>
</dbReference>
<keyword evidence="10" id="KW-1185">Reference proteome</keyword>
<evidence type="ECO:0000256" key="4">
    <source>
        <dbReference type="ARBA" id="ARBA00022989"/>
    </source>
</evidence>
<feature type="transmembrane region" description="Helical" evidence="6">
    <location>
        <begin position="21"/>
        <end position="44"/>
    </location>
</feature>
<dbReference type="RefSeq" id="WP_289365270.1">
    <property type="nucleotide sequence ID" value="NZ_JAUCBP010000007.1"/>
</dbReference>
<keyword evidence="4 6" id="KW-1133">Transmembrane helix</keyword>
<sequence length="436" mass="48483">MFGYYLRLGFASIKKNYILSLLMVVAIALGIGASVSVVTVNYLMSSNPIPHKSDQLYYVQLDSWSPHEPAREPNDPPDQITWRDATNLMAAGAAFRQTASASSGAVIEPNDADVRPFMASIRLNFADFFAMFDTPFLYGSGWTDAEDQARRPVVVLSKEINDRVFGGENSVGRSIQIAATEFQVVGVMDTWQPVPKFYDVTTGAFNDTEDVYMPFYMKQELQLSNGGNTNCWKSPEGEGFEAFLNSECVNYQFWAELPSEADKNAYMTFLNGYVEQQKELGRFERPLNNRLSNVMEWLEYEEVVADDAQIMLWVAFMFLFVCLVNTVGLLLSKFSRKAPEIALRRAIGASKQDIFYQHIVETACIGLLGGVLGLVLSLAGLEGIKLLYGDFMQNLVKLDLTMVGFAFVLALISSILAGLYPTWRACAVAPAAQLKS</sequence>
<feature type="transmembrane region" description="Helical" evidence="6">
    <location>
        <begin position="310"/>
        <end position="334"/>
    </location>
</feature>
<dbReference type="InterPro" id="IPR003838">
    <property type="entry name" value="ABC3_permease_C"/>
</dbReference>
<organism evidence="9 10">
    <name type="scientific">Alteromonas arenosi</name>
    <dbReference type="NCBI Taxonomy" id="3055817"/>
    <lineage>
        <taxon>Bacteria</taxon>
        <taxon>Pseudomonadati</taxon>
        <taxon>Pseudomonadota</taxon>
        <taxon>Gammaproteobacteria</taxon>
        <taxon>Alteromonadales</taxon>
        <taxon>Alteromonadaceae</taxon>
        <taxon>Alteromonas/Salinimonas group</taxon>
        <taxon>Alteromonas</taxon>
    </lineage>
</organism>
<evidence type="ECO:0000256" key="5">
    <source>
        <dbReference type="ARBA" id="ARBA00023136"/>
    </source>
</evidence>
<feature type="domain" description="MacB-like periplasmic core" evidence="8">
    <location>
        <begin position="20"/>
        <end position="219"/>
    </location>
</feature>
<protein>
    <submittedName>
        <fullName evidence="9">ABC transporter permease</fullName>
    </submittedName>
</protein>
<gene>
    <name evidence="9" type="ORF">QTP81_10255</name>
</gene>
<dbReference type="Pfam" id="PF12704">
    <property type="entry name" value="MacB_PCD"/>
    <property type="match status" value="1"/>
</dbReference>